<gene>
    <name evidence="2" type="ORF">SGL43_03057</name>
</gene>
<dbReference type="EMBL" id="CAKXYP010000008">
    <property type="protein sequence ID" value="CAH9416035.1"/>
    <property type="molecule type" value="Genomic_DNA"/>
</dbReference>
<keyword evidence="3" id="KW-1185">Reference proteome</keyword>
<feature type="region of interest" description="Disordered" evidence="1">
    <location>
        <begin position="1"/>
        <end position="39"/>
    </location>
</feature>
<sequence length="39" mass="4061">MAIAAAPQRQSDHPEHVPTSPARAKIFGSVDSSKDTDAA</sequence>
<evidence type="ECO:0000256" key="1">
    <source>
        <dbReference type="SAM" id="MobiDB-lite"/>
    </source>
</evidence>
<organism evidence="2 3">
    <name type="scientific">Streptomyces globisporus</name>
    <dbReference type="NCBI Taxonomy" id="1908"/>
    <lineage>
        <taxon>Bacteria</taxon>
        <taxon>Bacillati</taxon>
        <taxon>Actinomycetota</taxon>
        <taxon>Actinomycetes</taxon>
        <taxon>Kitasatosporales</taxon>
        <taxon>Streptomycetaceae</taxon>
        <taxon>Streptomyces</taxon>
    </lineage>
</organism>
<protein>
    <submittedName>
        <fullName evidence="2">Uncharacterized protein</fullName>
    </submittedName>
</protein>
<comment type="caution">
    <text evidence="2">The sequence shown here is derived from an EMBL/GenBank/DDBJ whole genome shotgun (WGS) entry which is preliminary data.</text>
</comment>
<evidence type="ECO:0000313" key="2">
    <source>
        <dbReference type="EMBL" id="CAH9416035.1"/>
    </source>
</evidence>
<reference evidence="2" key="1">
    <citation type="submission" date="2022-03" db="EMBL/GenBank/DDBJ databases">
        <authorList>
            <person name="Leyn A S."/>
        </authorList>
    </citation>
    <scope>NUCLEOTIDE SEQUENCE</scope>
    <source>
        <strain evidence="2">Streptomyces globisporus 4-3</strain>
    </source>
</reference>
<accession>A0ABN8V0K5</accession>
<proteinExistence type="predicted"/>
<evidence type="ECO:0000313" key="3">
    <source>
        <dbReference type="Proteomes" id="UP001154015"/>
    </source>
</evidence>
<name>A0ABN8V0K5_STRGL</name>
<dbReference type="Proteomes" id="UP001154015">
    <property type="component" value="Unassembled WGS sequence"/>
</dbReference>